<organism evidence="2 3">
    <name type="scientific">Bowmanella denitrificans</name>
    <dbReference type="NCBI Taxonomy" id="366582"/>
    <lineage>
        <taxon>Bacteria</taxon>
        <taxon>Pseudomonadati</taxon>
        <taxon>Pseudomonadota</taxon>
        <taxon>Gammaproteobacteria</taxon>
        <taxon>Alteromonadales</taxon>
        <taxon>Alteromonadaceae</taxon>
        <taxon>Bowmanella</taxon>
    </lineage>
</organism>
<comment type="caution">
    <text evidence="2">The sequence shown here is derived from an EMBL/GenBank/DDBJ whole genome shotgun (WGS) entry which is preliminary data.</text>
</comment>
<proteinExistence type="predicted"/>
<keyword evidence="3" id="KW-1185">Reference proteome</keyword>
<sequence length="140" mass="15307">MRLFNLMIASMLVCFLSACESTPTILSESQALTQDNAFTAKVVNIRQVKLSADWKHGLAGAALGMAVGHKVDGDVGSTFGLFIGGDIADELYGRTVDEITILNAQQQEYRALVPENIFRLQDDVFYVQADGKLTAIQKHQ</sequence>
<gene>
    <name evidence="2" type="ORF">GCM10009092_09610</name>
</gene>
<feature type="signal peptide" evidence="1">
    <location>
        <begin position="1"/>
        <end position="18"/>
    </location>
</feature>
<dbReference type="RefSeq" id="WP_343842412.1">
    <property type="nucleotide sequence ID" value="NZ_BAAAEI010000006.1"/>
</dbReference>
<evidence type="ECO:0000256" key="1">
    <source>
        <dbReference type="SAM" id="SignalP"/>
    </source>
</evidence>
<dbReference type="PROSITE" id="PS51257">
    <property type="entry name" value="PROKAR_LIPOPROTEIN"/>
    <property type="match status" value="1"/>
</dbReference>
<keyword evidence="1" id="KW-0732">Signal</keyword>
<evidence type="ECO:0008006" key="4">
    <source>
        <dbReference type="Google" id="ProtNLM"/>
    </source>
</evidence>
<name>A0ABP3GMJ4_9ALTE</name>
<feature type="chain" id="PRO_5047278948" description="Lipoprotein" evidence="1">
    <location>
        <begin position="19"/>
        <end position="140"/>
    </location>
</feature>
<dbReference type="Proteomes" id="UP001501757">
    <property type="component" value="Unassembled WGS sequence"/>
</dbReference>
<dbReference type="EMBL" id="BAAAEI010000006">
    <property type="protein sequence ID" value="GAA0347262.1"/>
    <property type="molecule type" value="Genomic_DNA"/>
</dbReference>
<evidence type="ECO:0000313" key="2">
    <source>
        <dbReference type="EMBL" id="GAA0347262.1"/>
    </source>
</evidence>
<protein>
    <recommendedName>
        <fullName evidence="4">Lipoprotein</fullName>
    </recommendedName>
</protein>
<evidence type="ECO:0000313" key="3">
    <source>
        <dbReference type="Proteomes" id="UP001501757"/>
    </source>
</evidence>
<reference evidence="3" key="1">
    <citation type="journal article" date="2019" name="Int. J. Syst. Evol. Microbiol.">
        <title>The Global Catalogue of Microorganisms (GCM) 10K type strain sequencing project: providing services to taxonomists for standard genome sequencing and annotation.</title>
        <authorList>
            <consortium name="The Broad Institute Genomics Platform"/>
            <consortium name="The Broad Institute Genome Sequencing Center for Infectious Disease"/>
            <person name="Wu L."/>
            <person name="Ma J."/>
        </authorList>
    </citation>
    <scope>NUCLEOTIDE SEQUENCE [LARGE SCALE GENOMIC DNA]</scope>
    <source>
        <strain evidence="3">JCM 13378</strain>
    </source>
</reference>
<accession>A0ABP3GMJ4</accession>